<evidence type="ECO:0000313" key="2">
    <source>
        <dbReference type="Proteomes" id="UP000541444"/>
    </source>
</evidence>
<accession>A0A7J7LPR8</accession>
<name>A0A7J7LPR8_9MAGN</name>
<proteinExistence type="predicted"/>
<reference evidence="1 2" key="1">
    <citation type="journal article" date="2020" name="IScience">
        <title>Genome Sequencing of the Endangered Kingdonia uniflora (Circaeasteraceae, Ranunculales) Reveals Potential Mechanisms of Evolutionary Specialization.</title>
        <authorList>
            <person name="Sun Y."/>
            <person name="Deng T."/>
            <person name="Zhang A."/>
            <person name="Moore M.J."/>
            <person name="Landis J.B."/>
            <person name="Lin N."/>
            <person name="Zhang H."/>
            <person name="Zhang X."/>
            <person name="Huang J."/>
            <person name="Zhang X."/>
            <person name="Sun H."/>
            <person name="Wang H."/>
        </authorList>
    </citation>
    <scope>NUCLEOTIDE SEQUENCE [LARGE SCALE GENOMIC DNA]</scope>
    <source>
        <strain evidence="1">TB1705</strain>
        <tissue evidence="1">Leaf</tissue>
    </source>
</reference>
<gene>
    <name evidence="1" type="ORF">GIB67_006158</name>
</gene>
<comment type="caution">
    <text evidence="1">The sequence shown here is derived from an EMBL/GenBank/DDBJ whole genome shotgun (WGS) entry which is preliminary data.</text>
</comment>
<keyword evidence="2" id="KW-1185">Reference proteome</keyword>
<dbReference type="Proteomes" id="UP000541444">
    <property type="component" value="Unassembled WGS sequence"/>
</dbReference>
<dbReference type="EMBL" id="JACGCM010002114">
    <property type="protein sequence ID" value="KAF6144666.1"/>
    <property type="molecule type" value="Genomic_DNA"/>
</dbReference>
<sequence length="288" mass="31674">MLSSLQLKKTMIIFALEAPLRVEDKTCIAMIKFLLVGLEPLYTGLEILQGMVHPAVFSKVFNTTKFEYESGTWNVMLNILPLRSNSSQSQATGLTGANASSSIILTAGLAEVVSVIPVDHVGFAKFAATKGSKQTKEGKWGHPLWLKHVLQNYRDDPRDAKESISGARVRAPQERSIEFASKAVTRRRQSVRTKTLSRPIWSAAFIPLITEIASASSGSAAMKESKPAPMIKERLFIIEDKLVQRIISHDAYRGEADSSTICGLDPHVYGSVVAPLCKRPSMALFQMK</sequence>
<dbReference type="AlphaFoldDB" id="A0A7J7LPR8"/>
<protein>
    <submittedName>
        <fullName evidence="1">Uncharacterized protein</fullName>
    </submittedName>
</protein>
<organism evidence="1 2">
    <name type="scientific">Kingdonia uniflora</name>
    <dbReference type="NCBI Taxonomy" id="39325"/>
    <lineage>
        <taxon>Eukaryota</taxon>
        <taxon>Viridiplantae</taxon>
        <taxon>Streptophyta</taxon>
        <taxon>Embryophyta</taxon>
        <taxon>Tracheophyta</taxon>
        <taxon>Spermatophyta</taxon>
        <taxon>Magnoliopsida</taxon>
        <taxon>Ranunculales</taxon>
        <taxon>Circaeasteraceae</taxon>
        <taxon>Kingdonia</taxon>
    </lineage>
</organism>
<evidence type="ECO:0000313" key="1">
    <source>
        <dbReference type="EMBL" id="KAF6144666.1"/>
    </source>
</evidence>